<evidence type="ECO:0000256" key="1">
    <source>
        <dbReference type="SAM" id="Phobius"/>
    </source>
</evidence>
<protein>
    <submittedName>
        <fullName evidence="4">Peptidoglycan/LPS O-acetylase OafA/YrhL</fullName>
    </submittedName>
</protein>
<feature type="transmembrane region" description="Helical" evidence="1">
    <location>
        <begin position="281"/>
        <end position="306"/>
    </location>
</feature>
<dbReference type="GO" id="GO:0016020">
    <property type="term" value="C:membrane"/>
    <property type="evidence" value="ECO:0007669"/>
    <property type="project" value="TreeGrafter"/>
</dbReference>
<gene>
    <name evidence="4" type="ORF">FHR27_001922</name>
</gene>
<feature type="transmembrane region" description="Helical" evidence="1">
    <location>
        <begin position="170"/>
        <end position="189"/>
    </location>
</feature>
<feature type="transmembrane region" description="Helical" evidence="1">
    <location>
        <begin position="344"/>
        <end position="365"/>
    </location>
</feature>
<dbReference type="Pfam" id="PF19040">
    <property type="entry name" value="SGNH"/>
    <property type="match status" value="1"/>
</dbReference>
<proteinExistence type="predicted"/>
<sequence>MFNTKTISRSSARDVRRDVQGLRALAVLAVLVFHIEKDWLPSGFTGVDMFLVISGFIITSMLLKQGDAVDWKLFYWARARRIVPAYLVMLTLVTLLAAWMFLPPDFDIYQDSLGSALGFYSNFYFSDFGSYFAPASHELPLLHTWSLAIEMQFYLFFPLFFGLTPVRYRALALAFLIVVTLGYSQYQLLADQATHAYFSSIGRAGEFLIGALLAVLSLGRSWSIALATAAGGVGLVLLIAGFTVVDQGRFPGLWALLPCLGTALLIAARNGWINILLSHRAAVWVGGLSYSIYLWHWPLLAIYRYYTGGYELSWLPVVVIVAMTLIISVISLRWIETPARRLKLTASGFGIAAAMASLCVLVMVASPRLGSGPQAEVPAAMARYAIPEEICHGRLVGNCVRGDKHIPPEALVIGDSHGAQLNYFFDVAGQAEGFSVKLITGSSCVPVPDFDVERLPDYAQEDCRHQIKAVQDSLSDFKVIVLAGKWRWHFGSQRFLSAIASFVSSSVAEGKKVIVLAQIPMFDGNLLRARHFEALGLSVAVHEDAEWRHANQQIKELVTKFPGAQFVDYSGSTFFANAPFDQGELMYMDAHHLNETGARHYGRFVASDLALLLKDHQ</sequence>
<keyword evidence="1" id="KW-0812">Transmembrane</keyword>
<feature type="domain" description="Acyltransferase 3" evidence="2">
    <location>
        <begin position="19"/>
        <end position="331"/>
    </location>
</feature>
<evidence type="ECO:0000259" key="2">
    <source>
        <dbReference type="Pfam" id="PF01757"/>
    </source>
</evidence>
<feature type="transmembrane region" description="Helical" evidence="1">
    <location>
        <begin position="195"/>
        <end position="216"/>
    </location>
</feature>
<keyword evidence="1" id="KW-1133">Transmembrane helix</keyword>
<dbReference type="InterPro" id="IPR002656">
    <property type="entry name" value="Acyl_transf_3_dom"/>
</dbReference>
<name>A0A7Z0BN78_9GAMM</name>
<dbReference type="GO" id="GO:0009103">
    <property type="term" value="P:lipopolysaccharide biosynthetic process"/>
    <property type="evidence" value="ECO:0007669"/>
    <property type="project" value="TreeGrafter"/>
</dbReference>
<dbReference type="AlphaFoldDB" id="A0A7Z0BN78"/>
<organism evidence="4 5">
    <name type="scientific">Phytopseudomonas flavescens</name>
    <dbReference type="NCBI Taxonomy" id="29435"/>
    <lineage>
        <taxon>Bacteria</taxon>
        <taxon>Pseudomonadati</taxon>
        <taxon>Pseudomonadota</taxon>
        <taxon>Gammaproteobacteria</taxon>
        <taxon>Pseudomonadales</taxon>
        <taxon>Pseudomonadaceae</taxon>
        <taxon>Phytopseudomonas</taxon>
    </lineage>
</organism>
<feature type="transmembrane region" description="Helical" evidence="1">
    <location>
        <begin position="142"/>
        <end position="163"/>
    </location>
</feature>
<dbReference type="InterPro" id="IPR043968">
    <property type="entry name" value="SGNH"/>
</dbReference>
<dbReference type="Proteomes" id="UP000578688">
    <property type="component" value="Unassembled WGS sequence"/>
</dbReference>
<evidence type="ECO:0000259" key="3">
    <source>
        <dbReference type="Pfam" id="PF19040"/>
    </source>
</evidence>
<reference evidence="4 5" key="1">
    <citation type="submission" date="2020-07" db="EMBL/GenBank/DDBJ databases">
        <title>Genomic analyses of the natural microbiome of Caenorhabditis elegans.</title>
        <authorList>
            <person name="Samuel B."/>
        </authorList>
    </citation>
    <scope>NUCLEOTIDE SEQUENCE [LARGE SCALE GENOMIC DNA]</scope>
    <source>
        <strain evidence="4 5">BIGb0408</strain>
    </source>
</reference>
<accession>A0A7Z0BN78</accession>
<feature type="transmembrane region" description="Helical" evidence="1">
    <location>
        <begin position="312"/>
        <end position="332"/>
    </location>
</feature>
<keyword evidence="1" id="KW-0472">Membrane</keyword>
<dbReference type="EMBL" id="JACBYV010000001">
    <property type="protein sequence ID" value="NYH73312.1"/>
    <property type="molecule type" value="Genomic_DNA"/>
</dbReference>
<feature type="transmembrane region" description="Helical" evidence="1">
    <location>
        <begin position="251"/>
        <end position="269"/>
    </location>
</feature>
<feature type="domain" description="SGNH" evidence="3">
    <location>
        <begin position="396"/>
        <end position="605"/>
    </location>
</feature>
<evidence type="ECO:0000313" key="4">
    <source>
        <dbReference type="EMBL" id="NYH73312.1"/>
    </source>
</evidence>
<keyword evidence="5" id="KW-1185">Reference proteome</keyword>
<dbReference type="PANTHER" id="PTHR23028">
    <property type="entry name" value="ACETYLTRANSFERASE"/>
    <property type="match status" value="1"/>
</dbReference>
<dbReference type="Pfam" id="PF01757">
    <property type="entry name" value="Acyl_transf_3"/>
    <property type="match status" value="1"/>
</dbReference>
<dbReference type="PANTHER" id="PTHR23028:SF53">
    <property type="entry name" value="ACYL_TRANSF_3 DOMAIN-CONTAINING PROTEIN"/>
    <property type="match status" value="1"/>
</dbReference>
<dbReference type="SUPFAM" id="SSF52266">
    <property type="entry name" value="SGNH hydrolase"/>
    <property type="match status" value="1"/>
</dbReference>
<feature type="transmembrane region" description="Helical" evidence="1">
    <location>
        <begin position="223"/>
        <end position="245"/>
    </location>
</feature>
<feature type="transmembrane region" description="Helical" evidence="1">
    <location>
        <begin position="43"/>
        <end position="63"/>
    </location>
</feature>
<comment type="caution">
    <text evidence="4">The sequence shown here is derived from an EMBL/GenBank/DDBJ whole genome shotgun (WGS) entry which is preliminary data.</text>
</comment>
<evidence type="ECO:0000313" key="5">
    <source>
        <dbReference type="Proteomes" id="UP000578688"/>
    </source>
</evidence>
<dbReference type="GO" id="GO:0016747">
    <property type="term" value="F:acyltransferase activity, transferring groups other than amino-acyl groups"/>
    <property type="evidence" value="ECO:0007669"/>
    <property type="project" value="InterPro"/>
</dbReference>
<feature type="transmembrane region" description="Helical" evidence="1">
    <location>
        <begin position="21"/>
        <end position="37"/>
    </location>
</feature>
<dbReference type="RefSeq" id="WP_179538461.1">
    <property type="nucleotide sequence ID" value="NZ_JACBYV010000001.1"/>
</dbReference>
<dbReference type="InterPro" id="IPR050879">
    <property type="entry name" value="Acyltransferase_3"/>
</dbReference>
<feature type="transmembrane region" description="Helical" evidence="1">
    <location>
        <begin position="83"/>
        <end position="102"/>
    </location>
</feature>